<dbReference type="InterPro" id="IPR037056">
    <property type="entry name" value="RNase_H1_N_sf"/>
</dbReference>
<dbReference type="SUPFAM" id="SSF55658">
    <property type="entry name" value="L9 N-domain-like"/>
    <property type="match status" value="1"/>
</dbReference>
<dbReference type="Pfam" id="PF01693">
    <property type="entry name" value="Cauli_VI"/>
    <property type="match status" value="1"/>
</dbReference>
<proteinExistence type="predicted"/>
<dbReference type="AlphaFoldDB" id="F8NQG1"/>
<dbReference type="InterPro" id="IPR009027">
    <property type="entry name" value="Ribosomal_bL9/RNase_H1_N"/>
</dbReference>
<gene>
    <name evidence="2" type="ORF">SERLADRAFT_435936</name>
</gene>
<name>F8NQG1_SERL9</name>
<dbReference type="Proteomes" id="UP000008064">
    <property type="component" value="Unassembled WGS sequence"/>
</dbReference>
<dbReference type="InterPro" id="IPR011320">
    <property type="entry name" value="RNase_H1_N"/>
</dbReference>
<dbReference type="EMBL" id="GL945432">
    <property type="protein sequence ID" value="EGO26091.1"/>
    <property type="molecule type" value="Genomic_DNA"/>
</dbReference>
<organism>
    <name type="scientific">Serpula lacrymans var. lacrymans (strain S7.9)</name>
    <name type="common">Dry rot fungus</name>
    <dbReference type="NCBI Taxonomy" id="578457"/>
    <lineage>
        <taxon>Eukaryota</taxon>
        <taxon>Fungi</taxon>
        <taxon>Dikarya</taxon>
        <taxon>Basidiomycota</taxon>
        <taxon>Agaricomycotina</taxon>
        <taxon>Agaricomycetes</taxon>
        <taxon>Agaricomycetidae</taxon>
        <taxon>Boletales</taxon>
        <taxon>Coniophorineae</taxon>
        <taxon>Serpulaceae</taxon>
        <taxon>Serpula</taxon>
    </lineage>
</organism>
<evidence type="ECO:0000259" key="1">
    <source>
        <dbReference type="Pfam" id="PF01693"/>
    </source>
</evidence>
<evidence type="ECO:0000313" key="2">
    <source>
        <dbReference type="EMBL" id="EGO26091.1"/>
    </source>
</evidence>
<reference evidence="2" key="1">
    <citation type="submission" date="2011-04" db="EMBL/GenBank/DDBJ databases">
        <title>Evolution of plant cell wall degrading machinery underlies the functional diversity of forest fungi.</title>
        <authorList>
            <consortium name="US DOE Joint Genome Institute (JGI-PGF)"/>
            <person name="Eastwood D.C."/>
            <person name="Floudas D."/>
            <person name="Binder M."/>
            <person name="Majcherczyk A."/>
            <person name="Schneider P."/>
            <person name="Aerts A."/>
            <person name="Asiegbu F.O."/>
            <person name="Baker S.E."/>
            <person name="Barry K."/>
            <person name="Bendiksby M."/>
            <person name="Blumentritt M."/>
            <person name="Coutinho P.M."/>
            <person name="Cullen D."/>
            <person name="Cullen D."/>
            <person name="Gathman A."/>
            <person name="Goodell B."/>
            <person name="Henrissat B."/>
            <person name="Ihrmark K."/>
            <person name="Kauserud H."/>
            <person name="Kohler A."/>
            <person name="LaButti K."/>
            <person name="Lapidus A."/>
            <person name="Lavin J.L."/>
            <person name="Lee Y.-H."/>
            <person name="Lindquist E."/>
            <person name="Lilly W."/>
            <person name="Lucas S."/>
            <person name="Morin E."/>
            <person name="Murat C."/>
            <person name="Oguiza J.A."/>
            <person name="Park J."/>
            <person name="Pisabarro A.G."/>
            <person name="Riley R."/>
            <person name="Rosling A."/>
            <person name="Salamov A."/>
            <person name="Schmidt O."/>
            <person name="Schmutz J."/>
            <person name="Skrede I."/>
            <person name="Stenlid J."/>
            <person name="Wiebenga A."/>
            <person name="Xie X."/>
            <person name="Kues U."/>
            <person name="Hibbett D.S."/>
            <person name="Hoffmeister D."/>
            <person name="Hogberg N."/>
            <person name="Martin F."/>
            <person name="Grigoriev I.V."/>
            <person name="Watkinson S.C."/>
        </authorList>
    </citation>
    <scope>NUCLEOTIDE SEQUENCE</scope>
    <source>
        <strain evidence="2">S7.9</strain>
    </source>
</reference>
<dbReference type="OrthoDB" id="2685848at2759"/>
<accession>F8NQG1</accession>
<dbReference type="Gene3D" id="3.40.970.10">
    <property type="entry name" value="Ribonuclease H1, N-terminal domain"/>
    <property type="match status" value="1"/>
</dbReference>
<dbReference type="HOGENOM" id="CLU_1349616_0_0_1"/>
<feature type="domain" description="Ribonuclease H1 N-terminal" evidence="1">
    <location>
        <begin position="147"/>
        <end position="183"/>
    </location>
</feature>
<dbReference type="RefSeq" id="XP_007316264.1">
    <property type="nucleotide sequence ID" value="XM_007316202.1"/>
</dbReference>
<dbReference type="KEGG" id="sla:SERLADRAFT_435936"/>
<sequence>MFPPPAPSSSKQPESLVCDDEVDNEDETLGVVLSLLSCVSLNPSNAMLLMSAVLDSAQGNPVPLAPAAANMSTAIASTSSSTTVASNTSSTTVAPTPFATTVLLAVSSHGPHVPVALAAIGALASSTRTHNGQAYNVPEGPVTGAVYLVTRGRRIGIFSSWQLTSPHVTGVSHAVFSRWPSIEAGITAMEDVIDADTTQILP</sequence>
<protein>
    <recommendedName>
        <fullName evidence="1">Ribonuclease H1 N-terminal domain-containing protein</fullName>
    </recommendedName>
</protein>
<dbReference type="GeneID" id="18814611"/>